<comment type="caution">
    <text evidence="2">The sequence shown here is derived from an EMBL/GenBank/DDBJ whole genome shotgun (WGS) entry which is preliminary data.</text>
</comment>
<dbReference type="EMBL" id="AKKN01000010">
    <property type="protein sequence ID" value="EKT55675.1"/>
    <property type="molecule type" value="Genomic_DNA"/>
</dbReference>
<gene>
    <name evidence="2" type="ORF">OO7_11874</name>
</gene>
<organism evidence="2 3">
    <name type="scientific">Providencia sneebia DSM 19967</name>
    <dbReference type="NCBI Taxonomy" id="1141660"/>
    <lineage>
        <taxon>Bacteria</taxon>
        <taxon>Pseudomonadati</taxon>
        <taxon>Pseudomonadota</taxon>
        <taxon>Gammaproteobacteria</taxon>
        <taxon>Enterobacterales</taxon>
        <taxon>Morganellaceae</taxon>
        <taxon>Providencia</taxon>
    </lineage>
</organism>
<keyword evidence="1" id="KW-0472">Membrane</keyword>
<name>K8WHC9_9GAMM</name>
<dbReference type="Proteomes" id="UP000010290">
    <property type="component" value="Chromosome"/>
</dbReference>
<accession>K8WHC9</accession>
<dbReference type="HOGENOM" id="CLU_1703560_0_0_6"/>
<evidence type="ECO:0000313" key="2">
    <source>
        <dbReference type="EMBL" id="EKT55675.1"/>
    </source>
</evidence>
<keyword evidence="3" id="KW-1185">Reference proteome</keyword>
<evidence type="ECO:0000256" key="1">
    <source>
        <dbReference type="SAM" id="Phobius"/>
    </source>
</evidence>
<keyword evidence="1" id="KW-1133">Transmembrane helix</keyword>
<feature type="transmembrane region" description="Helical" evidence="1">
    <location>
        <begin position="140"/>
        <end position="158"/>
    </location>
</feature>
<keyword evidence="1" id="KW-0812">Transmembrane</keyword>
<dbReference type="AlphaFoldDB" id="K8WHC9"/>
<protein>
    <submittedName>
        <fullName evidence="2">Uncharacterized protein</fullName>
    </submittedName>
</protein>
<reference evidence="2 3" key="1">
    <citation type="journal article" date="2012" name="BMC Genomics">
        <title>Comparative genomics of bacteria in the genus Providencia isolated from wild Drosophila melanogaster.</title>
        <authorList>
            <person name="Galac M.R."/>
            <person name="Lazzaro B.P."/>
        </authorList>
    </citation>
    <scope>NUCLEOTIDE SEQUENCE [LARGE SCALE GENOMIC DNA]</scope>
    <source>
        <strain evidence="2 3">DSM 19967</strain>
    </source>
</reference>
<sequence length="164" mass="19597">MIGNLLNIKDSKMHRTNSSPQFPQLKNEISDYKESMFEWWDSIDESKIGEWTFLLCLACWGVSDEVFKLIAFTIALLFFSERFVMIAKASTFTTKKESELFKKIRAARVSDNEFYELIMQLKSVIRNRSLFKSCLVIKRTWEFILSYAFLFFSFWYVIETYFKQ</sequence>
<evidence type="ECO:0000313" key="3">
    <source>
        <dbReference type="Proteomes" id="UP000010290"/>
    </source>
</evidence>
<proteinExistence type="predicted"/>